<accession>A0A1M6C1R1</accession>
<gene>
    <name evidence="1" type="ORF">SAMN05444337_0256</name>
</gene>
<dbReference type="Proteomes" id="UP000184232">
    <property type="component" value="Unassembled WGS sequence"/>
</dbReference>
<dbReference type="EMBL" id="FQZH01000001">
    <property type="protein sequence ID" value="SHI54930.1"/>
    <property type="molecule type" value="Genomic_DNA"/>
</dbReference>
<dbReference type="AlphaFoldDB" id="A0A1M6C1R1"/>
<evidence type="ECO:0000313" key="1">
    <source>
        <dbReference type="EMBL" id="SHI54930.1"/>
    </source>
</evidence>
<proteinExistence type="predicted"/>
<sequence length="279" mass="32818">MITTIKNNSLVDFENELCTILNTHSNEIEKAKKIISFIEETLKQISSWLKNHVFDSIQDEIIFFKEIKPNIVAKLIFYKEVLILIATQPIDKNKKVKYFEKRLNAINQFHRKNREFIKYIKSQSTHFDELYFTRKKYKDLFLNDCVVINQDAKLSTSHDYLLAEVIAYELLAIYIENCIDNLNKSCAIANTNFNSNLHWTAKKIDLIELIYALHQAKVFDNGQADIKEITHVLEKAFQIDLGDNITRSFIDIKNRKTEPTRFLNQLQAELENKIEKDSY</sequence>
<organism evidence="1 2">
    <name type="scientific">Flavobacterium haoranii</name>
    <dbReference type="NCBI Taxonomy" id="683124"/>
    <lineage>
        <taxon>Bacteria</taxon>
        <taxon>Pseudomonadati</taxon>
        <taxon>Bacteroidota</taxon>
        <taxon>Flavobacteriia</taxon>
        <taxon>Flavobacteriales</taxon>
        <taxon>Flavobacteriaceae</taxon>
        <taxon>Flavobacterium</taxon>
    </lineage>
</organism>
<keyword evidence="2" id="KW-1185">Reference proteome</keyword>
<name>A0A1M6C1R1_9FLAO</name>
<protein>
    <submittedName>
        <fullName evidence="1">RteC protein</fullName>
    </submittedName>
</protein>
<dbReference type="STRING" id="683124.SAMN05444337_0256"/>
<dbReference type="Pfam" id="PF09357">
    <property type="entry name" value="RteC"/>
    <property type="match status" value="1"/>
</dbReference>
<dbReference type="RefSeq" id="WP_072780714.1">
    <property type="nucleotide sequence ID" value="NZ_FQZH01000001.1"/>
</dbReference>
<dbReference type="InterPro" id="IPR018534">
    <property type="entry name" value="Tet_reg_excision_RteC"/>
</dbReference>
<reference evidence="1 2" key="1">
    <citation type="submission" date="2016-11" db="EMBL/GenBank/DDBJ databases">
        <authorList>
            <person name="Jaros S."/>
            <person name="Januszkiewicz K."/>
            <person name="Wedrychowicz H."/>
        </authorList>
    </citation>
    <scope>NUCLEOTIDE SEQUENCE [LARGE SCALE GENOMIC DNA]</scope>
    <source>
        <strain evidence="1 2">DSM 22807</strain>
    </source>
</reference>
<evidence type="ECO:0000313" key="2">
    <source>
        <dbReference type="Proteomes" id="UP000184232"/>
    </source>
</evidence>
<dbReference type="OrthoDB" id="790983at2"/>